<reference evidence="1" key="1">
    <citation type="submission" date="2019-04" db="EMBL/GenBank/DDBJ databases">
        <title>Microbes associate with the intestines of laboratory mice.</title>
        <authorList>
            <person name="Navarre W."/>
            <person name="Wong E."/>
            <person name="Huang K."/>
            <person name="Tropini C."/>
            <person name="Ng K."/>
            <person name="Yu B."/>
        </authorList>
    </citation>
    <scope>NUCLEOTIDE SEQUENCE</scope>
    <source>
        <strain evidence="1">NM04_E33</strain>
    </source>
</reference>
<name>A0AC61RLE8_9BACT</name>
<dbReference type="Proteomes" id="UP000306319">
    <property type="component" value="Unassembled WGS sequence"/>
</dbReference>
<comment type="caution">
    <text evidence="1">The sequence shown here is derived from an EMBL/GenBank/DDBJ whole genome shotgun (WGS) entry which is preliminary data.</text>
</comment>
<dbReference type="EMBL" id="SRYB01000004">
    <property type="protein sequence ID" value="TGY79944.1"/>
    <property type="molecule type" value="Genomic_DNA"/>
</dbReference>
<protein>
    <submittedName>
        <fullName evidence="1">Carbohydrate-binding protein</fullName>
    </submittedName>
</protein>
<proteinExistence type="predicted"/>
<organism evidence="1 2">
    <name type="scientific">Lepagella muris</name>
    <dbReference type="NCBI Taxonomy" id="3032870"/>
    <lineage>
        <taxon>Bacteria</taxon>
        <taxon>Pseudomonadati</taxon>
        <taxon>Bacteroidota</taxon>
        <taxon>Bacteroidia</taxon>
        <taxon>Bacteroidales</taxon>
        <taxon>Muribaculaceae</taxon>
        <taxon>Lepagella</taxon>
    </lineage>
</organism>
<evidence type="ECO:0000313" key="2">
    <source>
        <dbReference type="Proteomes" id="UP000306319"/>
    </source>
</evidence>
<accession>A0AC61RLE8</accession>
<keyword evidence="2" id="KW-1185">Reference proteome</keyword>
<sequence>MKTLAQKMAVYFLAVYSLLLMACSSDKDISPQGGTEQFTIEAAYRNVEVDRPAVTLQIPVKTNLSLDKWNVSQEGTWFTASKGEDSEKVPYIEIKVRENTTGEKRMGTITARTESKLNSQQISIIQHSDGQSVAEDIRVKPIDAKASSWETAHSNQGIDMTIDGDYSTHFHSPWNGTKFPITLEYFFNGDNVIDYIIYHSRNGNGNFGKFTLYVATDASHTYSKVDDYDFYENNAPSKIDLKGSIKPTAIKFEVKSGYNDFVSCAEMEFWQTNSTNTLNDEVLTVFTDLSCSELRKDVTDEKINALSDYFSRLAKILRDNSYTPLEKDFRIRDYEAYSIASEWRNKLMTRCYSSLDNPTGMTVKAGDEIIVCVGDTHGNSVALQCLGEELVKDDRGNYYQPAESGDTYLLKEGVNKVKIRNEGQLFVMYNVPDILSADAKPIRIHFPPGAAVVNGFFDLKEHKTDDKYAEIIANASHKYFCVRGNTFIMYFSRTKMPQNKIIDALDLWDSIAEWEQEFCGIDEFRGEGGRFNNHLYGMSPEADNNQLHLWASEYRMAFIYTVLGKILISKEEANSSVGSTWGAAHEMGHVHQQAINWDLCTETSANVFAHYVCERLGKYTSHGPGLRRLAIARKNNGGSWFDICVNSANYNHINNRMWWQLYIYYTKVRGMDKFYANVFKEMREVNIDPYDRPGEKQMEFIKACSKVAGEDLSEFFDLWGLFVPTNETSPYTLKVTSDMVTSTKEYLSQFPKPKHALQYIEDRKMVGYLDGDFDRADIGDLGFFDTFKENPQLSENISATVSGRTVTVSNASEAVAIEIRRSDESGDIVFFSNFTTFEIPSDVNTNGCRIYAVRANGDRRHLADL</sequence>
<evidence type="ECO:0000313" key="1">
    <source>
        <dbReference type="EMBL" id="TGY79944.1"/>
    </source>
</evidence>
<gene>
    <name evidence="1" type="ORF">E5331_03920</name>
</gene>